<feature type="chain" id="PRO_5005328919" evidence="2">
    <location>
        <begin position="19"/>
        <end position="165"/>
    </location>
</feature>
<name>A0A0K0EW73_STRVS</name>
<protein>
    <submittedName>
        <fullName evidence="4">Uncharacterized protein</fullName>
    </submittedName>
</protein>
<dbReference type="WBParaSite" id="SVE_0077200.1">
    <property type="protein sequence ID" value="SVE_0077200.1"/>
    <property type="gene ID" value="SVE_0077200"/>
</dbReference>
<keyword evidence="3" id="KW-1185">Reference proteome</keyword>
<keyword evidence="1" id="KW-0472">Membrane</keyword>
<evidence type="ECO:0000313" key="4">
    <source>
        <dbReference type="WBParaSite" id="SVE_0077200.1"/>
    </source>
</evidence>
<evidence type="ECO:0000256" key="1">
    <source>
        <dbReference type="SAM" id="Phobius"/>
    </source>
</evidence>
<accession>A0A0K0EW73</accession>
<proteinExistence type="predicted"/>
<reference evidence="4" key="2">
    <citation type="submission" date="2015-08" db="UniProtKB">
        <authorList>
            <consortium name="WormBaseParasite"/>
        </authorList>
    </citation>
    <scope>IDENTIFICATION</scope>
</reference>
<keyword evidence="1" id="KW-0812">Transmembrane</keyword>
<keyword evidence="1" id="KW-1133">Transmembrane helix</keyword>
<dbReference type="Proteomes" id="UP000035680">
    <property type="component" value="Unassembled WGS sequence"/>
</dbReference>
<evidence type="ECO:0000256" key="2">
    <source>
        <dbReference type="SAM" id="SignalP"/>
    </source>
</evidence>
<reference evidence="3" key="1">
    <citation type="submission" date="2014-07" db="EMBL/GenBank/DDBJ databases">
        <authorList>
            <person name="Martin A.A"/>
            <person name="De Silva N."/>
        </authorList>
    </citation>
    <scope>NUCLEOTIDE SEQUENCE</scope>
</reference>
<keyword evidence="2" id="KW-0732">Signal</keyword>
<dbReference type="AlphaFoldDB" id="A0A0K0EW73"/>
<evidence type="ECO:0000313" key="3">
    <source>
        <dbReference type="Proteomes" id="UP000035680"/>
    </source>
</evidence>
<sequence>MKLKYLFLILISLSLSECYFRVCVYKSVVRMGNNDGKVSFKPKSKLKHCGDYPCATVFFDIKNEVTNESALFDIKDCLIDLDDSKCNDEDFHFEGKWGDLTKKFPVDIKHNEGNLNQTFDNFKGKMTVKCCKEDYCNMSLRTRYSIGSIMAIVILGLILIKGLKV</sequence>
<feature type="transmembrane region" description="Helical" evidence="1">
    <location>
        <begin position="144"/>
        <end position="163"/>
    </location>
</feature>
<organism evidence="3 4">
    <name type="scientific">Strongyloides venezuelensis</name>
    <name type="common">Threadworm</name>
    <dbReference type="NCBI Taxonomy" id="75913"/>
    <lineage>
        <taxon>Eukaryota</taxon>
        <taxon>Metazoa</taxon>
        <taxon>Ecdysozoa</taxon>
        <taxon>Nematoda</taxon>
        <taxon>Chromadorea</taxon>
        <taxon>Rhabditida</taxon>
        <taxon>Tylenchina</taxon>
        <taxon>Panagrolaimomorpha</taxon>
        <taxon>Strongyloidoidea</taxon>
        <taxon>Strongyloididae</taxon>
        <taxon>Strongyloides</taxon>
    </lineage>
</organism>
<feature type="signal peptide" evidence="2">
    <location>
        <begin position="1"/>
        <end position="18"/>
    </location>
</feature>